<dbReference type="Proteomes" id="UP000584663">
    <property type="component" value="Unassembled WGS sequence"/>
</dbReference>
<gene>
    <name evidence="1" type="ORF">GGQ89_003873</name>
</gene>
<evidence type="ECO:0000313" key="1">
    <source>
        <dbReference type="EMBL" id="MBB4611623.1"/>
    </source>
</evidence>
<sequence>MTRTEMLETMKRLDAHANALLLTGASDIDLLGGMFDVMPDFKALLDAGYGGEIDKNAGRFPGLHRYAVMLSNVAEGIAEGSIRVPR</sequence>
<evidence type="ECO:0000313" key="2">
    <source>
        <dbReference type="Proteomes" id="UP000584663"/>
    </source>
</evidence>
<proteinExistence type="predicted"/>
<dbReference type="RefSeq" id="WP_015449245.1">
    <property type="nucleotide sequence ID" value="NZ_JACHNX010000037.1"/>
</dbReference>
<keyword evidence="2" id="KW-1185">Reference proteome</keyword>
<dbReference type="EMBL" id="JACHNX010000037">
    <property type="protein sequence ID" value="MBB4611623.1"/>
    <property type="molecule type" value="Genomic_DNA"/>
</dbReference>
<evidence type="ECO:0008006" key="3">
    <source>
        <dbReference type="Google" id="ProtNLM"/>
    </source>
</evidence>
<protein>
    <recommendedName>
        <fullName evidence="3">Arylsulfatase regulator</fullName>
    </recommendedName>
</protein>
<name>A0ABR6KER4_9SPHN</name>
<reference evidence="1 2" key="1">
    <citation type="submission" date="2020-08" db="EMBL/GenBank/DDBJ databases">
        <title>Genomic Encyclopedia of Type Strains, Phase IV (KMG-IV): sequencing the most valuable type-strain genomes for metagenomic binning, comparative biology and taxonomic classification.</title>
        <authorList>
            <person name="Goeker M."/>
        </authorList>
    </citation>
    <scope>NUCLEOTIDE SEQUENCE [LARGE SCALE GENOMIC DNA]</scope>
    <source>
        <strain evidence="1 2">DSM 14562</strain>
    </source>
</reference>
<accession>A0ABR6KER4</accession>
<organism evidence="1 2">
    <name type="scientific">Sphingomonas yabuuchiae</name>
    <dbReference type="NCBI Taxonomy" id="172044"/>
    <lineage>
        <taxon>Bacteria</taxon>
        <taxon>Pseudomonadati</taxon>
        <taxon>Pseudomonadota</taxon>
        <taxon>Alphaproteobacteria</taxon>
        <taxon>Sphingomonadales</taxon>
        <taxon>Sphingomonadaceae</taxon>
        <taxon>Sphingomonas</taxon>
    </lineage>
</organism>
<comment type="caution">
    <text evidence="1">The sequence shown here is derived from an EMBL/GenBank/DDBJ whole genome shotgun (WGS) entry which is preliminary data.</text>
</comment>